<dbReference type="Gene3D" id="3.40.366.10">
    <property type="entry name" value="Malonyl-Coenzyme A Acyl Carrier Protein, domain 2"/>
    <property type="match status" value="1"/>
</dbReference>
<dbReference type="Pfam" id="PF21089">
    <property type="entry name" value="PKS_DH_N"/>
    <property type="match status" value="1"/>
</dbReference>
<gene>
    <name evidence="14" type="ORF">P171DRAFT_387071</name>
</gene>
<dbReference type="InterPro" id="IPR014030">
    <property type="entry name" value="Ketoacyl_synth_N"/>
</dbReference>
<comment type="caution">
    <text evidence="14">The sequence shown here is derived from an EMBL/GenBank/DDBJ whole genome shotgun (WGS) entry which is preliminary data.</text>
</comment>
<dbReference type="OrthoDB" id="329835at2759"/>
<evidence type="ECO:0000256" key="3">
    <source>
        <dbReference type="ARBA" id="ARBA00022598"/>
    </source>
</evidence>
<evidence type="ECO:0000256" key="7">
    <source>
        <dbReference type="ARBA" id="ARBA00023268"/>
    </source>
</evidence>
<dbReference type="InterPro" id="IPR049552">
    <property type="entry name" value="PKS_DH_N"/>
</dbReference>
<feature type="region of interest" description="C-terminal hotdog fold" evidence="9">
    <location>
        <begin position="1098"/>
        <end position="1251"/>
    </location>
</feature>
<dbReference type="Gene3D" id="3.40.47.10">
    <property type="match status" value="1"/>
</dbReference>
<dbReference type="SMART" id="SM00822">
    <property type="entry name" value="PKS_KR"/>
    <property type="match status" value="1"/>
</dbReference>
<dbReference type="InterPro" id="IPR014031">
    <property type="entry name" value="Ketoacyl_synth_C"/>
</dbReference>
<dbReference type="PROSITE" id="PS52019">
    <property type="entry name" value="PKS_MFAS_DH"/>
    <property type="match status" value="1"/>
</dbReference>
<dbReference type="InterPro" id="IPR020807">
    <property type="entry name" value="PKS_DH"/>
</dbReference>
<dbReference type="Pfam" id="PF00109">
    <property type="entry name" value="ketoacyl-synt"/>
    <property type="match status" value="1"/>
</dbReference>
<dbReference type="Gene3D" id="3.30.70.3290">
    <property type="match status" value="1"/>
</dbReference>
<dbReference type="InterPro" id="IPR001242">
    <property type="entry name" value="Condensation_dom"/>
</dbReference>
<dbReference type="Pfam" id="PF16197">
    <property type="entry name" value="KAsynt_C_assoc"/>
    <property type="match status" value="1"/>
</dbReference>
<dbReference type="InterPro" id="IPR049551">
    <property type="entry name" value="PKS_DH_C"/>
</dbReference>
<evidence type="ECO:0000256" key="2">
    <source>
        <dbReference type="ARBA" id="ARBA00022553"/>
    </source>
</evidence>
<evidence type="ECO:0000259" key="13">
    <source>
        <dbReference type="PROSITE" id="PS52019"/>
    </source>
</evidence>
<dbReference type="Pfam" id="PF00501">
    <property type="entry name" value="AMP-binding"/>
    <property type="match status" value="1"/>
</dbReference>
<dbReference type="FunFam" id="3.40.47.10:FF:000019">
    <property type="entry name" value="Polyketide synthase type I"/>
    <property type="match status" value="1"/>
</dbReference>
<dbReference type="InterPro" id="IPR050091">
    <property type="entry name" value="PKS_NRPS_Biosynth_Enz"/>
</dbReference>
<dbReference type="SMART" id="SM00823">
    <property type="entry name" value="PKS_PP"/>
    <property type="match status" value="2"/>
</dbReference>
<evidence type="ECO:0000259" key="11">
    <source>
        <dbReference type="PROSITE" id="PS50075"/>
    </source>
</evidence>
<dbReference type="SMART" id="SM00825">
    <property type="entry name" value="PKS_KS"/>
    <property type="match status" value="1"/>
</dbReference>
<dbReference type="SUPFAM" id="SSF52151">
    <property type="entry name" value="FabD/lysophospholipase-like"/>
    <property type="match status" value="1"/>
</dbReference>
<dbReference type="Gene3D" id="3.30.300.30">
    <property type="match status" value="1"/>
</dbReference>
<feature type="active site" description="Proton donor; for dehydratase activity" evidence="9">
    <location>
        <position position="1159"/>
    </location>
</feature>
<dbReference type="InterPro" id="IPR006162">
    <property type="entry name" value="Ppantetheine_attach_site"/>
</dbReference>
<keyword evidence="15" id="KW-1185">Reference proteome</keyword>
<keyword evidence="1" id="KW-0596">Phosphopantetheine</keyword>
<dbReference type="PROSITE" id="PS52004">
    <property type="entry name" value="KS3_2"/>
    <property type="match status" value="1"/>
</dbReference>
<comment type="similarity">
    <text evidence="8">Belongs to the NRP synthetase family.</text>
</comment>
<dbReference type="PANTHER" id="PTHR43775:SF20">
    <property type="entry name" value="HYBRID PKS-NRPS SYNTHETASE APDA"/>
    <property type="match status" value="1"/>
</dbReference>
<feature type="active site" description="Proton acceptor; for dehydratase activity" evidence="9">
    <location>
        <position position="977"/>
    </location>
</feature>
<dbReference type="Pfam" id="PF00698">
    <property type="entry name" value="Acyl_transf_1"/>
    <property type="match status" value="1"/>
</dbReference>
<protein>
    <submittedName>
        <fullName evidence="14">Uncharacterized protein</fullName>
    </submittedName>
</protein>
<dbReference type="Gene3D" id="1.10.1200.10">
    <property type="entry name" value="ACP-like"/>
    <property type="match status" value="2"/>
</dbReference>
<dbReference type="InterPro" id="IPR057326">
    <property type="entry name" value="KR_dom"/>
</dbReference>
<evidence type="ECO:0000256" key="4">
    <source>
        <dbReference type="ARBA" id="ARBA00022603"/>
    </source>
</evidence>
<dbReference type="GO" id="GO:0004315">
    <property type="term" value="F:3-oxoacyl-[acyl-carrier-protein] synthase activity"/>
    <property type="evidence" value="ECO:0007669"/>
    <property type="project" value="InterPro"/>
</dbReference>
<dbReference type="CDD" id="cd00833">
    <property type="entry name" value="PKS"/>
    <property type="match status" value="1"/>
</dbReference>
<dbReference type="Pfam" id="PF08659">
    <property type="entry name" value="KR"/>
    <property type="match status" value="1"/>
</dbReference>
<dbReference type="CDD" id="cd02440">
    <property type="entry name" value="AdoMet_MTases"/>
    <property type="match status" value="1"/>
</dbReference>
<dbReference type="SUPFAM" id="SSF56801">
    <property type="entry name" value="Acetyl-CoA synthetase-like"/>
    <property type="match status" value="1"/>
</dbReference>
<dbReference type="Gene3D" id="3.40.50.720">
    <property type="entry name" value="NAD(P)-binding Rossmann-like Domain"/>
    <property type="match status" value="2"/>
</dbReference>
<dbReference type="SMART" id="SM00827">
    <property type="entry name" value="PKS_AT"/>
    <property type="match status" value="1"/>
</dbReference>
<keyword evidence="6" id="KW-0677">Repeat</keyword>
<evidence type="ECO:0000256" key="1">
    <source>
        <dbReference type="ARBA" id="ARBA00022450"/>
    </source>
</evidence>
<dbReference type="SMART" id="SM00826">
    <property type="entry name" value="PKS_DH"/>
    <property type="match status" value="1"/>
</dbReference>
<dbReference type="Gene3D" id="3.40.50.12780">
    <property type="entry name" value="N-terminal domain of ligase-like"/>
    <property type="match status" value="1"/>
</dbReference>
<feature type="compositionally biased region" description="Low complexity" evidence="10">
    <location>
        <begin position="2526"/>
        <end position="2551"/>
    </location>
</feature>
<dbReference type="Pfam" id="PF23297">
    <property type="entry name" value="ACP_SdgA_C"/>
    <property type="match status" value="1"/>
</dbReference>
<feature type="domain" description="Carrier" evidence="11">
    <location>
        <begin position="2418"/>
        <end position="2495"/>
    </location>
</feature>
<dbReference type="InterPro" id="IPR014043">
    <property type="entry name" value="Acyl_transferase_dom"/>
</dbReference>
<dbReference type="InterPro" id="IPR029063">
    <property type="entry name" value="SAM-dependent_MTases_sf"/>
</dbReference>
<evidence type="ECO:0000256" key="8">
    <source>
        <dbReference type="ARBA" id="ARBA00029454"/>
    </source>
</evidence>
<feature type="region of interest" description="N-terminal hotdog fold" evidence="9">
    <location>
        <begin position="945"/>
        <end position="1083"/>
    </location>
</feature>
<dbReference type="InterPro" id="IPR032821">
    <property type="entry name" value="PKS_assoc"/>
</dbReference>
<dbReference type="Pfam" id="PF14765">
    <property type="entry name" value="PS-DH"/>
    <property type="match status" value="1"/>
</dbReference>
<dbReference type="SUPFAM" id="SSF55048">
    <property type="entry name" value="Probable ACP-binding domain of malonyl-CoA ACP transacylase"/>
    <property type="match status" value="1"/>
</dbReference>
<dbReference type="GO" id="GO:0031177">
    <property type="term" value="F:phosphopantetheine binding"/>
    <property type="evidence" value="ECO:0007669"/>
    <property type="project" value="InterPro"/>
</dbReference>
<evidence type="ECO:0000256" key="5">
    <source>
        <dbReference type="ARBA" id="ARBA00022679"/>
    </source>
</evidence>
<dbReference type="PROSITE" id="PS00012">
    <property type="entry name" value="PHOSPHOPANTETHEINE"/>
    <property type="match status" value="1"/>
</dbReference>
<feature type="domain" description="Ketosynthase family 3 (KS3)" evidence="12">
    <location>
        <begin position="6"/>
        <end position="440"/>
    </location>
</feature>
<dbReference type="GO" id="GO:0009403">
    <property type="term" value="P:toxin biosynthetic process"/>
    <property type="evidence" value="ECO:0007669"/>
    <property type="project" value="UniProtKB-ARBA"/>
</dbReference>
<dbReference type="PANTHER" id="PTHR43775">
    <property type="entry name" value="FATTY ACID SYNTHASE"/>
    <property type="match status" value="1"/>
</dbReference>
<dbReference type="InterPro" id="IPR020845">
    <property type="entry name" value="AMP-binding_CS"/>
</dbReference>
<dbReference type="InterPro" id="IPR001227">
    <property type="entry name" value="Ac_transferase_dom_sf"/>
</dbReference>
<dbReference type="InterPro" id="IPR018201">
    <property type="entry name" value="Ketoacyl_synth_AS"/>
</dbReference>
<organism evidence="14 15">
    <name type="scientific">Karstenula rhodostoma CBS 690.94</name>
    <dbReference type="NCBI Taxonomy" id="1392251"/>
    <lineage>
        <taxon>Eukaryota</taxon>
        <taxon>Fungi</taxon>
        <taxon>Dikarya</taxon>
        <taxon>Ascomycota</taxon>
        <taxon>Pezizomycotina</taxon>
        <taxon>Dothideomycetes</taxon>
        <taxon>Pleosporomycetidae</taxon>
        <taxon>Pleosporales</taxon>
        <taxon>Massarineae</taxon>
        <taxon>Didymosphaeriaceae</taxon>
        <taxon>Karstenula</taxon>
    </lineage>
</organism>
<dbReference type="Gene3D" id="3.40.50.150">
    <property type="entry name" value="Vaccinia Virus protein VP39"/>
    <property type="match status" value="1"/>
</dbReference>
<feature type="compositionally biased region" description="Basic and acidic residues" evidence="10">
    <location>
        <begin position="2556"/>
        <end position="2569"/>
    </location>
</feature>
<evidence type="ECO:0000313" key="15">
    <source>
        <dbReference type="Proteomes" id="UP000799764"/>
    </source>
</evidence>
<dbReference type="EMBL" id="MU001500">
    <property type="protein sequence ID" value="KAF2444607.1"/>
    <property type="molecule type" value="Genomic_DNA"/>
</dbReference>
<keyword evidence="2" id="KW-0597">Phosphoprotein</keyword>
<dbReference type="InterPro" id="IPR042104">
    <property type="entry name" value="PKS_dehydratase_sf"/>
</dbReference>
<dbReference type="GO" id="GO:0006633">
    <property type="term" value="P:fatty acid biosynthetic process"/>
    <property type="evidence" value="ECO:0007669"/>
    <property type="project" value="InterPro"/>
</dbReference>
<dbReference type="Gene3D" id="3.10.129.110">
    <property type="entry name" value="Polyketide synthase dehydratase"/>
    <property type="match status" value="1"/>
</dbReference>
<dbReference type="Pfam" id="PF08242">
    <property type="entry name" value="Methyltransf_12"/>
    <property type="match status" value="1"/>
</dbReference>
<dbReference type="PROSITE" id="PS50075">
    <property type="entry name" value="CARRIER"/>
    <property type="match status" value="2"/>
</dbReference>
<dbReference type="InterPro" id="IPR013217">
    <property type="entry name" value="Methyltransf_12"/>
</dbReference>
<dbReference type="GO" id="GO:0016874">
    <property type="term" value="F:ligase activity"/>
    <property type="evidence" value="ECO:0007669"/>
    <property type="project" value="UniProtKB-KW"/>
</dbReference>
<dbReference type="InterPro" id="IPR013968">
    <property type="entry name" value="PKS_KR"/>
</dbReference>
<feature type="domain" description="Carrier" evidence="11">
    <location>
        <begin position="3568"/>
        <end position="3646"/>
    </location>
</feature>
<dbReference type="SUPFAM" id="SSF47336">
    <property type="entry name" value="ACP-like"/>
    <property type="match status" value="2"/>
</dbReference>
<keyword evidence="7" id="KW-0511">Multifunctional enzyme</keyword>
<dbReference type="PROSITE" id="PS00606">
    <property type="entry name" value="KS3_1"/>
    <property type="match status" value="1"/>
</dbReference>
<evidence type="ECO:0000256" key="6">
    <source>
        <dbReference type="ARBA" id="ARBA00022737"/>
    </source>
</evidence>
<dbReference type="InterPro" id="IPR020806">
    <property type="entry name" value="PKS_PP-bd"/>
</dbReference>
<evidence type="ECO:0000313" key="14">
    <source>
        <dbReference type="EMBL" id="KAF2444607.1"/>
    </source>
</evidence>
<dbReference type="InterPro" id="IPR020841">
    <property type="entry name" value="PKS_Beta-ketoAc_synthase_dom"/>
</dbReference>
<dbReference type="Pfam" id="PF02801">
    <property type="entry name" value="Ketoacyl-synt_C"/>
    <property type="match status" value="1"/>
</dbReference>
<dbReference type="InterPro" id="IPR049900">
    <property type="entry name" value="PKS_mFAS_DH"/>
</dbReference>
<keyword evidence="5" id="KW-0808">Transferase</keyword>
<accession>A0A9P4UCX6</accession>
<dbReference type="Pfam" id="PF07993">
    <property type="entry name" value="NAD_binding_4"/>
    <property type="match status" value="1"/>
</dbReference>
<dbReference type="InterPro" id="IPR045851">
    <property type="entry name" value="AMP-bd_C_sf"/>
</dbReference>
<proteinExistence type="inferred from homology"/>
<evidence type="ECO:0000256" key="10">
    <source>
        <dbReference type="SAM" id="MobiDB-lite"/>
    </source>
</evidence>
<dbReference type="SUPFAM" id="SSF51735">
    <property type="entry name" value="NAD(P)-binding Rossmann-fold domains"/>
    <property type="match status" value="2"/>
</dbReference>
<dbReference type="PROSITE" id="PS00455">
    <property type="entry name" value="AMP_BINDING"/>
    <property type="match status" value="1"/>
</dbReference>
<dbReference type="GO" id="GO:0008168">
    <property type="term" value="F:methyltransferase activity"/>
    <property type="evidence" value="ECO:0007669"/>
    <property type="project" value="UniProtKB-KW"/>
</dbReference>
<dbReference type="Gene3D" id="3.30.559.30">
    <property type="entry name" value="Nonribosomal peptide synthetase, condensation domain"/>
    <property type="match status" value="1"/>
</dbReference>
<dbReference type="Gene3D" id="3.30.559.10">
    <property type="entry name" value="Chloramphenicol acetyltransferase-like domain"/>
    <property type="match status" value="1"/>
</dbReference>
<keyword evidence="3" id="KW-0436">Ligase</keyword>
<dbReference type="Pfam" id="PF00668">
    <property type="entry name" value="Condensation"/>
    <property type="match status" value="1"/>
</dbReference>
<feature type="region of interest" description="Disordered" evidence="10">
    <location>
        <begin position="2511"/>
        <end position="2575"/>
    </location>
</feature>
<dbReference type="InterPro" id="IPR016039">
    <property type="entry name" value="Thiolase-like"/>
</dbReference>
<dbReference type="InterPro" id="IPR036291">
    <property type="entry name" value="NAD(P)-bd_dom_sf"/>
</dbReference>
<sequence length="3997" mass="437106">MGSDQHEPIAIVGSACRFPGGANSPSALWKLLESPREVGVDIGPDRFDAKGFYHPDGTHHGTSNVLRSYLLQEDVRLFDAPFFNLSPNEADAMDPQQRILLETVFEALEAGGHSIEALKGSDTAVYVGTMTLDYNDTLTRDHNTMPQYYATGTSRAIISNRVSYFFDWHGVSQTIDTACSSSLIALHQGVQALRSGESRVAVACGTQMLLGPEMYIGESTLKMLSPNGRSAMWDTSADGYARGEGVASVVIKRLSDAIADGDHIQCIVRETGANQDGFSNGITVPNSDAQASLIRQTYARAGLDPENVPRDRPQFFEAHGTGTQAGDPKEAAAIHQCFGKHIAGSETPLYVGSVKTVIGHLEGCAGLAGVLKAAGMVQAGMIPPNLHFRRLNPKIEPFYDGLQVPTELTQWPRLPDGCPRRISVNSFGFGGTNAHAIIEEYRPAASPAPAQDLSPSLTPFVFSASSEVSLKAQLQAYSRFLKENHGTILPNALAWTLHARRSHLSTKVAIAALSTEQLGSKIDELITSVEKNAGTTVGLRSIPNTGTPRLLGVFTGQGAQWPTMGSHLIRSSSFVQDRLSSLQDSLDSLPRDDRPTWRLRQELLAPAGSSRLAEAALSQPLCTAIQIILVDLLRAAGITFAAVVGHSSGEIAAAYAAGFLTAGDAIRIAYYRGLYAYMAGNKTNQQKGAMLAVGASWEEAQQLVSSPEFKGRLAVAAHNSPASVTLSGDADAIVEAKTLLDSQKKFARLLKVDTAYHSHHMEPCGDRYVEALQTSGVQVQRATDTNCTWFSSVTASPQGMEAVDALRDEYWRDNMTNAVLFAEAIKNAVASTQQLDLAVEVGPHPALKGPATQNVAEIQPSPLPYCGVLSRGKDDREAFTEALGFIWTRLPHLVDFRSFDHVTSGASIQPKMVVGLPSYQWSHARAHWAESRISKRLRTRNIPHHEILGFLSPDSNSHEMRWSNVLKQKEISWLSGHQLQGQIVFPAAGYVAMALEASRALVGDQSIELVELHQLNIPRAITFEENDDLGVETVVSLTAIERHSNHVYTANFACYSIPVLGMGAEHDMELSASGTVKISLGSPDIAALPYAPQETYNMSTVDTDRFYATIAELGYNYSGQFRTLSSAKRKLNQASVLVASHVYDDMSVSEYLVHPSMLDVAFQASILAYSAPGDGRLWSLSVPTAIGTIRVNPEVCATLPTSGSDVPVFATIDGESEKFSASIDIFGDDGENLMMQVEDLRMRPFAPATEADDRVMFTTTEYGVTIPDGALVQNDSHPSVHDAEVAAACERISFHYLHKWHSEVAELLPTSDRPELAPLAGWLDQALSIVARLQHPAAKNEWTSDNSEDVQALASRYAESVDVKMLLALDRSMNGIVQGNSAPQDADQLPIVHDWYQNGLGSSAYNSFLGSTLKQVVYRYPHTRILELGAGTGATTRSIVQAVGQTCSSYTFTDPSSETVRQAGDIFKDYHEKMIYKVLDIKTPPTEQGFKSQAYDIIIASHVPTMAGSVATTLEHIRKLLKPGGYLVLKEFTNPTSIRSQLISGALLTLDADVDPGSVSPLILSPGAWHSTLRKFGFSGVDTRTVETDNIAWPMSVIVSQAVDERVQFLRRPLSAPSPSTCSPFELESVVILGNGTPETSRIGEALADHLERFCSNITMLEGLPTEEESMDLNPMSTFVNLVDLDSPIFLNVTDEKMQGLNRMLELAKSVFWVTQGGQDNPYQMASIAFGRTIRQEASHINFNHIDISGLQGNVSQVIAEYLVQQCALDDWEAPPSALADAQHQDSPFLWSREPEVFFDGGKLKLPRLIPQSNQNARLNSLKRAITKKVPIPESNVGIISPVSESRHSVVEQPHRSSNHASSDVFRVQSSSLKALSVSSDMFLFLGIGQNEAKGLCFLLSTSNSCEVSPLAIANVPQALLDQGRSISDDTLLVAVASELLAEALIKQLSPEDHVMVHCSGADWSLAESVQRLAAERSIRVTLTSTTSDKKKSSSWIDLNSRISNMNLRKIISRAAPTHFLDLTVSGVPHSLGDRITRSLNPNCTVISTSTLFQSNYALPPSPSNTEIIIDNLKNSVLRSKPLDQNWEPLVIPLPHVHSLDEEHALSTIHWPSDESVEAEVRPLDCRQLFAKDKTYLLVGLSGQIGQSLCEWMVSNGAGCVCLTSRRPKVDERWLHSFDGTGASVKVVPMDVLDPNSIDRVLKDLRETCPPIAGVANGAVIFDDQLFANMSGETMRRVLAPKIDGSKNLDHAFHDVELDFFVLFSSVVCIYGNAGQSNYSAANGFINALARQRRKRGLAASSIALGMVAGIGHAENAGEAVTEQLVKRMGLPPVSETDLRQIFAEAILAGSQPSKDPVLVAGLRTINDDEDLRGPWFSNPYFSHMIQESRGSASDNGDDKKTVLPVSQLLAKSATKGEALEILRESFATKLVAMLQLGEQKIEHDAPLLELGIDSLVAVEVRSWFLKELKVDIPVLKVVGGASLSELCERALEKLPSFEKQEVAETAKTAAEFSNAKPQMPSKAQSSDTGSDSASASGGRTPPTAMTTPPASISELDSKAVEKSQLSRKDRSHQKFLKSERISLPQSRFWFLRHLLEDPTTPNVVISYRIAGSLRVGNLERAIRIVTNRHEALRTCFVEDETSAGEAYQSVLPSSPLRLERKKIESIEDIGPELEAIGNHVFDLEHGDVMKLVLLTLSSSSHYLLINYHHIVMDGASFNVFFSDLEKAYMGQSLGPSPRQYPEFSVAQRRALDNGDMLDELNYWKTIFPTGDQPPVLPLLPVARTSSRVAMEGFDTHQVSRHLEPALIARVKAVSKAQRSTPFHLHLAAFKAMLFLLAGEDTKDLTIGFADAARNDSSVEKSIGFFLNLLTLRFRRNPAQSFAEAIGEARDTAHAALESSRLPFDVLLSELNVARSSLHSPFFQAFLDYRQGVQERHPWGNCQAELQDVRPGRTAYDITLDVTDSNTDSLIVFRVQKSLYDLTAANLLLDTYVQFLDTITSQPSLSLETTPLFSETQLARSTQIGRGRNIQSDWPATLPHRIHEIATKNQDRVALMDGTGQELTYKEMSSRIEAISEVLQNAGIGKGSRILVYQQPAADWTCSMLAIMRIGAVYVPLNLREPTVRLSAVAKDCEPKAILADKTTIDEAPHLQTDLPCAVINVSDLPLEASAPVAIVAESESVAAILYTSGSTGTPKGIKVTHAGLRNEIEGYTKTWGLGAERALQQSAFTFNHSSDQMYTGLVNGGMVYIVPAEKRGDPIEIAKIIQEHRITYTKATPSEYSMWIEFGGEPLRQASSWRFAFGGGETLTTIVTDEFASLDLPQLRFFNSYGPTEISISSHKIEIPYREREAVKEMGRIPCGYSLPNYYTYILDEQLHPVPVGMPGEIYLGGAGVSLGYLNNMELTNKHFVQNPFATADDMSHGWTRMYRTGDIGHLQADGAMVFHSRMAGDSQVKIRGLRIELSDIESNMVTTAQGALREAVVTLREGDPSFLVAHVVFSQQHNVTDKEAFLQNLLGRLPIPQYMIPTMAIALPKFPLNGHSKVDRKAVQNMALPERTSGSKQTVELTETMVQLERIWKDVIGGNSDKSMLDVDPSTNFFLVGGNSLLVIRLQARIREIFHVVIPLFKLMGASTLADMARNIEESSGVKHIDWDKETSPPSIPSFLQSLPTKAKTSSLTVMLTGATSFLGKYILPQLASRKDIQMIHCVAVRDKPRQGDLFTAPNVTYHVGDLSSPMLGLSVDEFRHLSSEVDVVLHMGAVRSFWDNYHVLRPSNVESMKEIVKLAAPRHVPVHYISTVGVLPADEEPTVQNAGTAAAHLPSGEGSDGYVSSKWAGERILERSVEKLGVPSQIYRFLPATGQDATQKQDLMDSFIRMVDTLGLTPDMGVWNGTVDMLPAEQAASWLGDSVMAFTASVSHEEPGLPARFTHYQSSISFHTDELREYIDRERGDRADLKSMPFLSWLGRCKAIGFNYLIASQHATVTDGNRGVAYVSRR</sequence>
<dbReference type="GO" id="GO:0004312">
    <property type="term" value="F:fatty acid synthase activity"/>
    <property type="evidence" value="ECO:0007669"/>
    <property type="project" value="TreeGrafter"/>
</dbReference>
<evidence type="ECO:0000259" key="12">
    <source>
        <dbReference type="PROSITE" id="PS52004"/>
    </source>
</evidence>
<dbReference type="GO" id="GO:0032259">
    <property type="term" value="P:methylation"/>
    <property type="evidence" value="ECO:0007669"/>
    <property type="project" value="UniProtKB-KW"/>
</dbReference>
<dbReference type="InterPro" id="IPR000873">
    <property type="entry name" value="AMP-dep_synth/lig_dom"/>
</dbReference>
<dbReference type="Pfam" id="PF00550">
    <property type="entry name" value="PP-binding"/>
    <property type="match status" value="1"/>
</dbReference>
<dbReference type="InterPro" id="IPR023213">
    <property type="entry name" value="CAT-like_dom_sf"/>
</dbReference>
<dbReference type="InterPro" id="IPR016036">
    <property type="entry name" value="Malonyl_transacylase_ACP-bd"/>
</dbReference>
<keyword evidence="4" id="KW-0489">Methyltransferase</keyword>
<dbReference type="InterPro" id="IPR036736">
    <property type="entry name" value="ACP-like_sf"/>
</dbReference>
<dbReference type="Proteomes" id="UP000799764">
    <property type="component" value="Unassembled WGS sequence"/>
</dbReference>
<feature type="domain" description="PKS/mFAS DH" evidence="13">
    <location>
        <begin position="945"/>
        <end position="1251"/>
    </location>
</feature>
<dbReference type="CDD" id="cd05930">
    <property type="entry name" value="A_NRPS"/>
    <property type="match status" value="1"/>
</dbReference>
<dbReference type="InterPro" id="IPR013120">
    <property type="entry name" value="FAR_NAD-bd"/>
</dbReference>
<dbReference type="SUPFAM" id="SSF53901">
    <property type="entry name" value="Thiolase-like"/>
    <property type="match status" value="1"/>
</dbReference>
<dbReference type="SUPFAM" id="SSF52777">
    <property type="entry name" value="CoA-dependent acyltransferases"/>
    <property type="match status" value="2"/>
</dbReference>
<evidence type="ECO:0000256" key="9">
    <source>
        <dbReference type="PROSITE-ProRule" id="PRU01363"/>
    </source>
</evidence>
<dbReference type="InterPro" id="IPR016035">
    <property type="entry name" value="Acyl_Trfase/lysoPLipase"/>
</dbReference>
<dbReference type="CDD" id="cd19532">
    <property type="entry name" value="C_PKS-NRPS"/>
    <property type="match status" value="1"/>
</dbReference>
<dbReference type="InterPro" id="IPR042099">
    <property type="entry name" value="ANL_N_sf"/>
</dbReference>
<name>A0A9P4UCX6_9PLEO</name>
<dbReference type="SUPFAM" id="SSF53335">
    <property type="entry name" value="S-adenosyl-L-methionine-dependent methyltransferases"/>
    <property type="match status" value="1"/>
</dbReference>
<reference evidence="14" key="1">
    <citation type="journal article" date="2020" name="Stud. Mycol.">
        <title>101 Dothideomycetes genomes: a test case for predicting lifestyles and emergence of pathogens.</title>
        <authorList>
            <person name="Haridas S."/>
            <person name="Albert R."/>
            <person name="Binder M."/>
            <person name="Bloem J."/>
            <person name="Labutti K."/>
            <person name="Salamov A."/>
            <person name="Andreopoulos B."/>
            <person name="Baker S."/>
            <person name="Barry K."/>
            <person name="Bills G."/>
            <person name="Bluhm B."/>
            <person name="Cannon C."/>
            <person name="Castanera R."/>
            <person name="Culley D."/>
            <person name="Daum C."/>
            <person name="Ezra D."/>
            <person name="Gonzalez J."/>
            <person name="Henrissat B."/>
            <person name="Kuo A."/>
            <person name="Liang C."/>
            <person name="Lipzen A."/>
            <person name="Lutzoni F."/>
            <person name="Magnuson J."/>
            <person name="Mondo S."/>
            <person name="Nolan M."/>
            <person name="Ohm R."/>
            <person name="Pangilinan J."/>
            <person name="Park H.-J."/>
            <person name="Ramirez L."/>
            <person name="Alfaro M."/>
            <person name="Sun H."/>
            <person name="Tritt A."/>
            <person name="Yoshinaga Y."/>
            <person name="Zwiers L.-H."/>
            <person name="Turgeon B."/>
            <person name="Goodwin S."/>
            <person name="Spatafora J."/>
            <person name="Crous P."/>
            <person name="Grigoriev I."/>
        </authorList>
    </citation>
    <scope>NUCLEOTIDE SEQUENCE</scope>
    <source>
        <strain evidence="14">CBS 690.94</strain>
    </source>
</reference>
<dbReference type="InterPro" id="IPR009081">
    <property type="entry name" value="PP-bd_ACP"/>
</dbReference>